<name>A0ABZ2PNR7_9NOCA</name>
<keyword evidence="7" id="KW-0003">3Fe-4S</keyword>
<evidence type="ECO:0000256" key="1">
    <source>
        <dbReference type="ARBA" id="ARBA00001927"/>
    </source>
</evidence>
<dbReference type="PANTHER" id="PTHR36923">
    <property type="entry name" value="FERREDOXIN"/>
    <property type="match status" value="1"/>
</dbReference>
<organism evidence="8 9">
    <name type="scientific">Rhodococcus sovatensis</name>
    <dbReference type="NCBI Taxonomy" id="1805840"/>
    <lineage>
        <taxon>Bacteria</taxon>
        <taxon>Bacillati</taxon>
        <taxon>Actinomycetota</taxon>
        <taxon>Actinomycetes</taxon>
        <taxon>Mycobacteriales</taxon>
        <taxon>Nocardiaceae</taxon>
        <taxon>Rhodococcus</taxon>
    </lineage>
</organism>
<dbReference type="Gene3D" id="3.30.70.20">
    <property type="match status" value="1"/>
</dbReference>
<sequence>MKIELDRERCEGHGICEVAAPAFFSLDDDGDLTVLRDDVSDGDIPSVQAAALGCPVAALLLE</sequence>
<evidence type="ECO:0000313" key="8">
    <source>
        <dbReference type="EMBL" id="WXG68798.1"/>
    </source>
</evidence>
<reference evidence="8 9" key="1">
    <citation type="submission" date="2024-03" db="EMBL/GenBank/DDBJ databases">
        <title>Natural products discovery in diverse microorganisms through a two-stage MS feature dereplication strategy.</title>
        <authorList>
            <person name="Zhang R."/>
        </authorList>
    </citation>
    <scope>NUCLEOTIDE SEQUENCE [LARGE SCALE GENOMIC DNA]</scope>
    <source>
        <strain evidence="8 9">18930</strain>
    </source>
</reference>
<evidence type="ECO:0000256" key="5">
    <source>
        <dbReference type="ARBA" id="ARBA00023004"/>
    </source>
</evidence>
<dbReference type="PANTHER" id="PTHR36923:SF3">
    <property type="entry name" value="FERREDOXIN"/>
    <property type="match status" value="1"/>
</dbReference>
<gene>
    <name evidence="8" type="ORF">WDS16_27065</name>
</gene>
<comment type="cofactor">
    <cofactor evidence="1">
        <name>[3Fe-4S] cluster</name>
        <dbReference type="ChEBI" id="CHEBI:21137"/>
    </cofactor>
</comment>
<protein>
    <submittedName>
        <fullName evidence="8">Ferredoxin</fullName>
    </submittedName>
</protein>
<dbReference type="SUPFAM" id="SSF54862">
    <property type="entry name" value="4Fe-4S ferredoxins"/>
    <property type="match status" value="1"/>
</dbReference>
<accession>A0ABZ2PNR7</accession>
<dbReference type="RefSeq" id="WP_338889220.1">
    <property type="nucleotide sequence ID" value="NZ_CP147846.1"/>
</dbReference>
<keyword evidence="9" id="KW-1185">Reference proteome</keyword>
<evidence type="ECO:0000313" key="9">
    <source>
        <dbReference type="Proteomes" id="UP001432000"/>
    </source>
</evidence>
<dbReference type="EMBL" id="CP147846">
    <property type="protein sequence ID" value="WXG68798.1"/>
    <property type="molecule type" value="Genomic_DNA"/>
</dbReference>
<keyword evidence="6" id="KW-0411">Iron-sulfur</keyword>
<evidence type="ECO:0000256" key="6">
    <source>
        <dbReference type="ARBA" id="ARBA00023014"/>
    </source>
</evidence>
<keyword evidence="2" id="KW-0813">Transport</keyword>
<dbReference type="InterPro" id="IPR051269">
    <property type="entry name" value="Fe-S_cluster_ET"/>
</dbReference>
<evidence type="ECO:0000256" key="4">
    <source>
        <dbReference type="ARBA" id="ARBA00022982"/>
    </source>
</evidence>
<evidence type="ECO:0000256" key="7">
    <source>
        <dbReference type="ARBA" id="ARBA00023291"/>
    </source>
</evidence>
<dbReference type="Proteomes" id="UP001432000">
    <property type="component" value="Chromosome"/>
</dbReference>
<evidence type="ECO:0000256" key="2">
    <source>
        <dbReference type="ARBA" id="ARBA00022448"/>
    </source>
</evidence>
<keyword evidence="5" id="KW-0408">Iron</keyword>
<evidence type="ECO:0000256" key="3">
    <source>
        <dbReference type="ARBA" id="ARBA00022723"/>
    </source>
</evidence>
<keyword evidence="3" id="KW-0479">Metal-binding</keyword>
<dbReference type="Pfam" id="PF13459">
    <property type="entry name" value="Fer4_15"/>
    <property type="match status" value="1"/>
</dbReference>
<keyword evidence="4" id="KW-0249">Electron transport</keyword>
<proteinExistence type="predicted"/>